<evidence type="ECO:0000256" key="4">
    <source>
        <dbReference type="ARBA" id="ARBA00022741"/>
    </source>
</evidence>
<evidence type="ECO:0000256" key="8">
    <source>
        <dbReference type="ARBA" id="ARBA00022840"/>
    </source>
</evidence>
<dbReference type="Gene3D" id="3.30.800.10">
    <property type="entry name" value="Phosphatidylinositol Phosphate Kinase II Beta"/>
    <property type="match status" value="1"/>
</dbReference>
<protein>
    <recommendedName>
        <fullName evidence="1">1-phosphatidylinositol-3-phosphate 5-kinase</fullName>
        <ecNumber evidence="1">2.7.1.150</ecNumber>
    </recommendedName>
</protein>
<feature type="domain" description="PIPK" evidence="14">
    <location>
        <begin position="1445"/>
        <end position="1757"/>
    </location>
</feature>
<dbReference type="Gene3D" id="3.50.7.10">
    <property type="entry name" value="GroEL"/>
    <property type="match status" value="1"/>
</dbReference>
<keyword evidence="8 10" id="KW-0067">ATP-binding</keyword>
<dbReference type="InParanoid" id="Q22XT7"/>
<dbReference type="InterPro" id="IPR017455">
    <property type="entry name" value="Znf_FYVE-rel"/>
</dbReference>
<dbReference type="eggNOG" id="KOG0230">
    <property type="taxonomic scope" value="Eukaryota"/>
</dbReference>
<evidence type="ECO:0000259" key="14">
    <source>
        <dbReference type="PROSITE" id="PS51455"/>
    </source>
</evidence>
<evidence type="ECO:0000256" key="1">
    <source>
        <dbReference type="ARBA" id="ARBA00012009"/>
    </source>
</evidence>
<dbReference type="Pfam" id="PF01363">
    <property type="entry name" value="FYVE"/>
    <property type="match status" value="1"/>
</dbReference>
<organism evidence="15 16">
    <name type="scientific">Tetrahymena thermophila (strain SB210)</name>
    <dbReference type="NCBI Taxonomy" id="312017"/>
    <lineage>
        <taxon>Eukaryota</taxon>
        <taxon>Sar</taxon>
        <taxon>Alveolata</taxon>
        <taxon>Ciliophora</taxon>
        <taxon>Intramacronucleata</taxon>
        <taxon>Oligohymenophorea</taxon>
        <taxon>Hymenostomatida</taxon>
        <taxon>Tetrahymenina</taxon>
        <taxon>Tetrahymenidae</taxon>
        <taxon>Tetrahymena</taxon>
    </lineage>
</organism>
<dbReference type="PROSITE" id="PS50178">
    <property type="entry name" value="ZF_FYVE"/>
    <property type="match status" value="1"/>
</dbReference>
<dbReference type="SUPFAM" id="SSF52029">
    <property type="entry name" value="GroEL apical domain-like"/>
    <property type="match status" value="1"/>
</dbReference>
<dbReference type="PROSITE" id="PS51455">
    <property type="entry name" value="PIPK"/>
    <property type="match status" value="1"/>
</dbReference>
<feature type="compositionally biased region" description="Acidic residues" evidence="12">
    <location>
        <begin position="121"/>
        <end position="134"/>
    </location>
</feature>
<gene>
    <name evidence="15" type="ORF">TTHERM_01005090</name>
</gene>
<dbReference type="CDD" id="cd17300">
    <property type="entry name" value="PIPKc_PIKfyve"/>
    <property type="match status" value="1"/>
</dbReference>
<evidence type="ECO:0000313" key="16">
    <source>
        <dbReference type="Proteomes" id="UP000009168"/>
    </source>
</evidence>
<evidence type="ECO:0000256" key="5">
    <source>
        <dbReference type="ARBA" id="ARBA00022771"/>
    </source>
</evidence>
<name>Q22XT7_TETTS</name>
<evidence type="ECO:0000256" key="10">
    <source>
        <dbReference type="PROSITE-ProRule" id="PRU00781"/>
    </source>
</evidence>
<dbReference type="OrthoDB" id="313590at2759"/>
<dbReference type="InterPro" id="IPR027483">
    <property type="entry name" value="PInositol-4-P-4/5-kinase_C_sf"/>
</dbReference>
<dbReference type="Pfam" id="PF01504">
    <property type="entry name" value="PIP5K"/>
    <property type="match status" value="2"/>
</dbReference>
<keyword evidence="3" id="KW-0479">Metal-binding</keyword>
<dbReference type="STRING" id="312017.Q22XT7"/>
<dbReference type="InterPro" id="IPR044769">
    <property type="entry name" value="PIKfyve_PIPKc"/>
</dbReference>
<sequence>MEQGPNQNGVIQYERPQTRKMSSRTLKQLEKKFKAKFVKPQAWKKDEDSKLCFICQKEFNFLYRRRHHCRKCANLFCSSCSNYFLSLLFNPLDEVDKETRLCKNCFDQFKQSIEQEQKNSEEEESLSSEDDEESDSSKITNRIELKDQFELKLKSLIKYIFQQEKKLSNVPNFCDQYIDRTFNFTMYCLKNLRCRLRKQDNEKRIEKFHEMDINRFVIIKTCLHKDANQFTYVNGIINSKNVAKKNMFTSFGPKKDTSSVIQYQNQRSNNSSFDGSNHNNNGSQSAINQGVRCMIIGVSVDIFSNTDTNYPDLQQIIQKQRLYIQRIVEGIKQFKPQIIFCRENVNQDVLTQLEQEKITVVQKIKNNIILKIAECARCLIIDDISLILPQNNNQSNQKISSQITKSYIGNLYSVYFKTFQFVTKSKTYMFLVQPEKSAAYHVSLLITGPELEILKQFKKNLQVILRLARHLYLEQEIVYTNNEMISKNNKKLRKYYIQQLENDFIDFGNLNNFIDDKIGLSEYLYSDNQKFSYVCIQYKKVEWNQFDGVNSHEELEKYLQDKKINYENSKINTLVKYCGEYEHEQISFYQVKDISLADKLYSIYKERHTSCDYKECKTPRYNHYHLYIRNKCYIKLSISERLDSNIAKKIKETAVQGRTKTETGPQMAYQYSNQISNPNKVKGDEQMRYEKYQNQQNVIQYQYHNHQRNHTRSPQKQQVEGLKKVKMHPKDQILQYILCEQCDQKITSVCTIVVGKTLTEYSFNRFLQHMFQEYSESYKKEKLNLLKECRDIKEVNTGQSTVVQNKCTHQIRSRVFKLKDVEIKFQVGKTNVFSFSRLSFIPEPVQEKIRELDALYYKESFQNFKQFFKVMVADAQTRLQKLNDIVFQKKISKQQNFFHIIEMYKSCIERMESEKEHIIQQIDSSKIANYASMVQIYILEQRMNIGLNRLNCLQKEIIQKKYKQFEKQHLDETIHQSHQIELDSSILDEEIYDLKEIDQTHKFKGYSTTLNIQEERQKDDQQAQPFEYIPVYEKNYHSMVAWALNSKQYCRFLKDTGLNGQKVSRSTLIEMLKKKNIDPNLDEKQKIEENKFIVKLMKNQELDALIKYEQYFQNINIIHKDTQLDLNKVYNNQDQNGFLRCNSEHFRSQSYQPTHITNNDPYLVNQNVHHSNFYNQAHNQNSDGANEPQCFKSKDDLTRDLNDISNNEDLIIEQSLQTLDNNTQSGDESIGSRNNLPEKTLPPKKIKQSSSGNNIKESLNNLFYKNGDSKSSQNNLVEYGQQQEAARLNNFKKKSSQNNLVEYGQQQQEIKKKSSQNNLVEYGQQQQEVKKKSSQNNLVEYGQQQQEVKKKSSQNNLVEYEKQQQEVKIQKKSSQNNLVEYGQQQQEQKQSFGIKKKSSQNNLLDYAQVQEAKQFKDLNQSQTQNIHNQLLQHNIHSHSSNNLNTVNINQSQVQHRITHQSITSATQCTNVFNSMVTNNDIEQSNVVKLTTRNYDTSGKFNMGGSGNSGEKVSEVHILFAKQFEAFRNLYGITQERIIESLRTCAVIKLPGGQTQSSFVKSHDELFVVKEVSSLEFNYFQEFALQYLDHMSSNPNSLLAKMYGFFIVSCEGDKKYYAVMENIFYGMDKDNCQSYDLKGSKKRRFRKETDIGLDTNFMIDMNCEPFFIDNSSYQSFDKTIRSDSDFLATQDIVDYSLLLICDKNKKVLRLGIIDYFRKYDFLKYLEKNIKQFVYKEDPTIVEPNKYKERFVKTLTKRFFCKV</sequence>
<dbReference type="GO" id="GO:0000285">
    <property type="term" value="F:1-phosphatidylinositol-3-phosphate 5-kinase activity"/>
    <property type="evidence" value="ECO:0007669"/>
    <property type="project" value="UniProtKB-EC"/>
</dbReference>
<keyword evidence="5 9" id="KW-0863">Zinc-finger</keyword>
<reference evidence="16" key="1">
    <citation type="journal article" date="2006" name="PLoS Biol.">
        <title>Macronuclear genome sequence of the ciliate Tetrahymena thermophila, a model eukaryote.</title>
        <authorList>
            <person name="Eisen J.A."/>
            <person name="Coyne R.S."/>
            <person name="Wu M."/>
            <person name="Wu D."/>
            <person name="Thiagarajan M."/>
            <person name="Wortman J.R."/>
            <person name="Badger J.H."/>
            <person name="Ren Q."/>
            <person name="Amedeo P."/>
            <person name="Jones K.M."/>
            <person name="Tallon L.J."/>
            <person name="Delcher A.L."/>
            <person name="Salzberg S.L."/>
            <person name="Silva J.C."/>
            <person name="Haas B.J."/>
            <person name="Majoros W.H."/>
            <person name="Farzad M."/>
            <person name="Carlton J.M."/>
            <person name="Smith R.K. Jr."/>
            <person name="Garg J."/>
            <person name="Pearlman R.E."/>
            <person name="Karrer K.M."/>
            <person name="Sun L."/>
            <person name="Manning G."/>
            <person name="Elde N.C."/>
            <person name="Turkewitz A.P."/>
            <person name="Asai D.J."/>
            <person name="Wilkes D.E."/>
            <person name="Wang Y."/>
            <person name="Cai H."/>
            <person name="Collins K."/>
            <person name="Stewart B.A."/>
            <person name="Lee S.R."/>
            <person name="Wilamowska K."/>
            <person name="Weinberg Z."/>
            <person name="Ruzzo W.L."/>
            <person name="Wloga D."/>
            <person name="Gaertig J."/>
            <person name="Frankel J."/>
            <person name="Tsao C.-C."/>
            <person name="Gorovsky M.A."/>
            <person name="Keeling P.J."/>
            <person name="Waller R.F."/>
            <person name="Patron N.J."/>
            <person name="Cherry J.M."/>
            <person name="Stover N.A."/>
            <person name="Krieger C.J."/>
            <person name="del Toro C."/>
            <person name="Ryder H.F."/>
            <person name="Williamson S.C."/>
            <person name="Barbeau R.A."/>
            <person name="Hamilton E.P."/>
            <person name="Orias E."/>
        </authorList>
    </citation>
    <scope>NUCLEOTIDE SEQUENCE [LARGE SCALE GENOMIC DNA]</scope>
    <source>
        <strain evidence="16">SB210</strain>
    </source>
</reference>
<dbReference type="GO" id="GO:0046854">
    <property type="term" value="P:phosphatidylinositol phosphate biosynthetic process"/>
    <property type="evidence" value="ECO:0007669"/>
    <property type="project" value="TreeGrafter"/>
</dbReference>
<dbReference type="PANTHER" id="PTHR45748">
    <property type="entry name" value="1-PHOSPHATIDYLINOSITOL 3-PHOSPHATE 5-KINASE-RELATED"/>
    <property type="match status" value="1"/>
</dbReference>
<dbReference type="Proteomes" id="UP000009168">
    <property type="component" value="Unassembled WGS sequence"/>
</dbReference>
<dbReference type="InterPro" id="IPR027484">
    <property type="entry name" value="PInositol-4-P-5-kinase_N"/>
</dbReference>
<accession>Q22XT7</accession>
<evidence type="ECO:0000256" key="3">
    <source>
        <dbReference type="ARBA" id="ARBA00022723"/>
    </source>
</evidence>
<evidence type="ECO:0000256" key="7">
    <source>
        <dbReference type="ARBA" id="ARBA00022833"/>
    </source>
</evidence>
<keyword evidence="2 10" id="KW-0808">Transferase</keyword>
<evidence type="ECO:0000256" key="12">
    <source>
        <dbReference type="SAM" id="MobiDB-lite"/>
    </source>
</evidence>
<feature type="region of interest" description="Disordered" evidence="12">
    <location>
        <begin position="1217"/>
        <end position="1254"/>
    </location>
</feature>
<dbReference type="EMBL" id="GG662802">
    <property type="protein sequence ID" value="EAR90084.2"/>
    <property type="molecule type" value="Genomic_DNA"/>
</dbReference>
<keyword evidence="4 10" id="KW-0547">Nucleotide-binding</keyword>
<dbReference type="InterPro" id="IPR013083">
    <property type="entry name" value="Znf_RING/FYVE/PHD"/>
</dbReference>
<dbReference type="SUPFAM" id="SSF57903">
    <property type="entry name" value="FYVE/PHD zinc finger"/>
    <property type="match status" value="1"/>
</dbReference>
<feature type="coiled-coil region" evidence="11">
    <location>
        <begin position="1343"/>
        <end position="1377"/>
    </location>
</feature>
<dbReference type="GO" id="GO:0005524">
    <property type="term" value="F:ATP binding"/>
    <property type="evidence" value="ECO:0007669"/>
    <property type="project" value="UniProtKB-UniRule"/>
</dbReference>
<evidence type="ECO:0000259" key="13">
    <source>
        <dbReference type="PROSITE" id="PS50178"/>
    </source>
</evidence>
<dbReference type="InterPro" id="IPR000306">
    <property type="entry name" value="Znf_FYVE"/>
</dbReference>
<keyword evidence="6 10" id="KW-0418">Kinase</keyword>
<dbReference type="Pfam" id="PF00118">
    <property type="entry name" value="Cpn60_TCP1"/>
    <property type="match status" value="1"/>
</dbReference>
<dbReference type="HOGENOM" id="CLU_255687_0_0_1"/>
<feature type="compositionally biased region" description="Polar residues" evidence="12">
    <location>
        <begin position="1217"/>
        <end position="1237"/>
    </location>
</feature>
<dbReference type="SMART" id="SM00330">
    <property type="entry name" value="PIPKc"/>
    <property type="match status" value="1"/>
</dbReference>
<feature type="domain" description="FYVE-type" evidence="13">
    <location>
        <begin position="46"/>
        <end position="110"/>
    </location>
</feature>
<proteinExistence type="predicted"/>
<dbReference type="GO" id="GO:0008270">
    <property type="term" value="F:zinc ion binding"/>
    <property type="evidence" value="ECO:0007669"/>
    <property type="project" value="UniProtKB-KW"/>
</dbReference>
<dbReference type="eggNOG" id="KOG1819">
    <property type="taxonomic scope" value="Eukaryota"/>
</dbReference>
<evidence type="ECO:0000313" key="15">
    <source>
        <dbReference type="EMBL" id="EAR90084.2"/>
    </source>
</evidence>
<evidence type="ECO:0000256" key="2">
    <source>
        <dbReference type="ARBA" id="ARBA00022679"/>
    </source>
</evidence>
<keyword evidence="11" id="KW-0175">Coiled coil</keyword>
<dbReference type="InterPro" id="IPR027409">
    <property type="entry name" value="GroEL-like_apical_dom_sf"/>
</dbReference>
<dbReference type="PANTHER" id="PTHR45748:SF7">
    <property type="entry name" value="1-PHOSPHATIDYLINOSITOL 3-PHOSPHATE 5-KINASE-RELATED"/>
    <property type="match status" value="1"/>
</dbReference>
<dbReference type="GeneID" id="7834279"/>
<evidence type="ECO:0000256" key="6">
    <source>
        <dbReference type="ARBA" id="ARBA00022777"/>
    </source>
</evidence>
<evidence type="ECO:0000256" key="9">
    <source>
        <dbReference type="PROSITE-ProRule" id="PRU00091"/>
    </source>
</evidence>
<dbReference type="EC" id="2.7.1.150" evidence="1"/>
<dbReference type="InterPro" id="IPR011011">
    <property type="entry name" value="Znf_FYVE_PHD"/>
</dbReference>
<dbReference type="RefSeq" id="XP_001010329.2">
    <property type="nucleotide sequence ID" value="XM_001010329.2"/>
</dbReference>
<dbReference type="SUPFAM" id="SSF56104">
    <property type="entry name" value="SAICAR synthase-like"/>
    <property type="match status" value="1"/>
</dbReference>
<dbReference type="InterPro" id="IPR002498">
    <property type="entry name" value="PInositol-4-P-4/5-kinase_core"/>
</dbReference>
<feature type="compositionally biased region" description="Polar residues" evidence="12">
    <location>
        <begin position="1"/>
        <end position="10"/>
    </location>
</feature>
<keyword evidence="16" id="KW-1185">Reference proteome</keyword>
<dbReference type="Gene3D" id="3.30.40.10">
    <property type="entry name" value="Zinc/RING finger domain, C3HC4 (zinc finger)"/>
    <property type="match status" value="1"/>
</dbReference>
<keyword evidence="7" id="KW-0862">Zinc</keyword>
<evidence type="ECO:0000256" key="11">
    <source>
        <dbReference type="SAM" id="Coils"/>
    </source>
</evidence>
<dbReference type="GO" id="GO:0010008">
    <property type="term" value="C:endosome membrane"/>
    <property type="evidence" value="ECO:0007669"/>
    <property type="project" value="TreeGrafter"/>
</dbReference>
<dbReference type="KEGG" id="tet:TTHERM_01005090"/>
<dbReference type="InterPro" id="IPR002423">
    <property type="entry name" value="Cpn60/GroEL/TCP-1"/>
</dbReference>
<feature type="region of interest" description="Disordered" evidence="12">
    <location>
        <begin position="1"/>
        <end position="20"/>
    </location>
</feature>
<dbReference type="SMART" id="SM00064">
    <property type="entry name" value="FYVE"/>
    <property type="match status" value="1"/>
</dbReference>
<feature type="region of interest" description="Disordered" evidence="12">
    <location>
        <begin position="115"/>
        <end position="137"/>
    </location>
</feature>
<dbReference type="Gene3D" id="3.30.810.10">
    <property type="entry name" value="2-Layer Sandwich"/>
    <property type="match status" value="1"/>
</dbReference>